<evidence type="ECO:0000313" key="2">
    <source>
        <dbReference type="EMBL" id="AFZ79187.1"/>
    </source>
</evidence>
<protein>
    <submittedName>
        <fullName evidence="2">Uncharacterized protein</fullName>
    </submittedName>
</protein>
<dbReference type="KEGG" id="beq:BEWA_020330"/>
<dbReference type="EMBL" id="CP001669">
    <property type="protein sequence ID" value="AFZ79187.1"/>
    <property type="molecule type" value="Genomic_DNA"/>
</dbReference>
<dbReference type="VEuPathDB" id="PiroplasmaDB:BEWA_020330"/>
<reference evidence="2 3" key="1">
    <citation type="journal article" date="2012" name="BMC Genomics">
        <title>Comparative genomic analysis and phylogenetic position of Theileria equi.</title>
        <authorList>
            <person name="Kappmeyer L.S."/>
            <person name="Thiagarajan M."/>
            <person name="Herndon D.R."/>
            <person name="Ramsay J.D."/>
            <person name="Caler E."/>
            <person name="Djikeng A."/>
            <person name="Gillespie J.J."/>
            <person name="Lau A.O."/>
            <person name="Roalson E.H."/>
            <person name="Silva J.C."/>
            <person name="Silva M.G."/>
            <person name="Suarez C.E."/>
            <person name="Ueti M.W."/>
            <person name="Nene V.M."/>
            <person name="Mealey R.H."/>
            <person name="Knowles D.P."/>
            <person name="Brayton K.A."/>
        </authorList>
    </citation>
    <scope>NUCLEOTIDE SEQUENCE [LARGE SCALE GENOMIC DNA]</scope>
    <source>
        <strain evidence="2 3">WA</strain>
    </source>
</reference>
<dbReference type="RefSeq" id="XP_004828853.1">
    <property type="nucleotide sequence ID" value="XM_004828796.1"/>
</dbReference>
<dbReference type="OrthoDB" id="362020at2759"/>
<dbReference type="eggNOG" id="ENOG502QXK3">
    <property type="taxonomic scope" value="Eukaryota"/>
</dbReference>
<evidence type="ECO:0000256" key="1">
    <source>
        <dbReference type="SAM" id="MobiDB-lite"/>
    </source>
</evidence>
<organism evidence="2 3">
    <name type="scientific">Theileria equi strain WA</name>
    <dbReference type="NCBI Taxonomy" id="1537102"/>
    <lineage>
        <taxon>Eukaryota</taxon>
        <taxon>Sar</taxon>
        <taxon>Alveolata</taxon>
        <taxon>Apicomplexa</taxon>
        <taxon>Aconoidasida</taxon>
        <taxon>Piroplasmida</taxon>
        <taxon>Theileriidae</taxon>
        <taxon>Theileria</taxon>
    </lineage>
</organism>
<proteinExistence type="predicted"/>
<name>L0AU65_THEEQ</name>
<keyword evidence="3" id="KW-1185">Reference proteome</keyword>
<accession>L0AU65</accession>
<feature type="compositionally biased region" description="Basic and acidic residues" evidence="1">
    <location>
        <begin position="187"/>
        <end position="198"/>
    </location>
</feature>
<dbReference type="GeneID" id="15806979"/>
<dbReference type="Proteomes" id="UP000031512">
    <property type="component" value="Chromosome 1"/>
</dbReference>
<feature type="compositionally biased region" description="Polar residues" evidence="1">
    <location>
        <begin position="200"/>
        <end position="212"/>
    </location>
</feature>
<feature type="region of interest" description="Disordered" evidence="1">
    <location>
        <begin position="157"/>
        <end position="234"/>
    </location>
</feature>
<feature type="region of interest" description="Disordered" evidence="1">
    <location>
        <begin position="1"/>
        <end position="35"/>
    </location>
</feature>
<gene>
    <name evidence="2" type="ORF">BEWA_020330</name>
</gene>
<sequence>MALKNKAAEPCEGLTPKAKGPQIAKDADLKQSSPSPLKFRSFEAFYKHYSQKQSHDQVSQLKSSPQMCKYKVTVIDKGECAKGNIPSNIADDMEPLVIRTSDKHKDLLDSSRAAQPSKQPILESEYFKGRVKRICQIFQKAHDDSNYREALQQAILKKKRSKVTSSRRANNTHFAEKKSATPSKLVPPEDKKAGKLEQGHTITADTPRNIPSQRDHIPRSKPSIHPPATPGSKITKVQPLKLEESALDPTVLLDDNPEHFGKRTWLKHTTPSPKAGSPVKQKINYPLAFDTSTLLTSVAEEQDILEDDDSHTVEQGANENLIEDILSRFLTDPTFGENFINLLEGINSFSESDINHISQILNDLDFLVENDESDPGSPYKVNEENNQTAFGWFFNKPQVFDINLTDRTEAEIPEQLEQIPEDLRINNAGQFKWINEI</sequence>
<evidence type="ECO:0000313" key="3">
    <source>
        <dbReference type="Proteomes" id="UP000031512"/>
    </source>
</evidence>
<dbReference type="AlphaFoldDB" id="L0AU65"/>